<dbReference type="SUPFAM" id="SSF53098">
    <property type="entry name" value="Ribonuclease H-like"/>
    <property type="match status" value="1"/>
</dbReference>
<keyword evidence="4" id="KW-0378">Hydrolase</keyword>
<evidence type="ECO:0000259" key="10">
    <source>
        <dbReference type="SMART" id="SM00479"/>
    </source>
</evidence>
<dbReference type="PANTHER" id="PTHR13058">
    <property type="entry name" value="THREE PRIME REPAIR EXONUCLEASE 1, 2"/>
    <property type="match status" value="1"/>
</dbReference>
<evidence type="ECO:0000256" key="4">
    <source>
        <dbReference type="ARBA" id="ARBA00022801"/>
    </source>
</evidence>
<proteinExistence type="inferred from homology"/>
<dbReference type="GO" id="GO:0006308">
    <property type="term" value="P:DNA catabolic process"/>
    <property type="evidence" value="ECO:0007669"/>
    <property type="project" value="TreeGrafter"/>
</dbReference>
<dbReference type="InterPro" id="IPR040393">
    <property type="entry name" value="TREX1/2"/>
</dbReference>
<feature type="chain" id="PRO_5043595622" description="Exonuclease domain-containing protein" evidence="9">
    <location>
        <begin position="21"/>
        <end position="301"/>
    </location>
</feature>
<dbReference type="EMBL" id="CAXLJL010000600">
    <property type="protein sequence ID" value="CAL5139262.1"/>
    <property type="molecule type" value="Genomic_DNA"/>
</dbReference>
<evidence type="ECO:0000256" key="1">
    <source>
        <dbReference type="ARBA" id="ARBA00001946"/>
    </source>
</evidence>
<evidence type="ECO:0000256" key="7">
    <source>
        <dbReference type="ARBA" id="ARBA00025769"/>
    </source>
</evidence>
<evidence type="ECO:0000256" key="3">
    <source>
        <dbReference type="ARBA" id="ARBA00022723"/>
    </source>
</evidence>
<keyword evidence="5" id="KW-0269">Exonuclease</keyword>
<evidence type="ECO:0000313" key="12">
    <source>
        <dbReference type="Proteomes" id="UP001497525"/>
    </source>
</evidence>
<evidence type="ECO:0000313" key="11">
    <source>
        <dbReference type="EMBL" id="CAL5139262.1"/>
    </source>
</evidence>
<dbReference type="GO" id="GO:0008296">
    <property type="term" value="F:3'-5'-DNA exonuclease activity"/>
    <property type="evidence" value="ECO:0007669"/>
    <property type="project" value="TreeGrafter"/>
</dbReference>
<comment type="cofactor">
    <cofactor evidence="1">
        <name>Mg(2+)</name>
        <dbReference type="ChEBI" id="CHEBI:18420"/>
    </cofactor>
</comment>
<comment type="caution">
    <text evidence="11">The sequence shown here is derived from an EMBL/GenBank/DDBJ whole genome shotgun (WGS) entry which is preliminary data.</text>
</comment>
<keyword evidence="6" id="KW-0460">Magnesium</keyword>
<accession>A0AAV2TS24</accession>
<dbReference type="InterPro" id="IPR013520">
    <property type="entry name" value="Ribonucl_H"/>
</dbReference>
<gene>
    <name evidence="11" type="ORF">CDAUBV1_LOCUS14293</name>
</gene>
<protein>
    <recommendedName>
        <fullName evidence="10">Exonuclease domain-containing protein</fullName>
    </recommendedName>
</protein>
<name>A0AAV2TS24_CALDB</name>
<dbReference type="Gene3D" id="3.30.420.10">
    <property type="entry name" value="Ribonuclease H-like superfamily/Ribonuclease H"/>
    <property type="match status" value="1"/>
</dbReference>
<sequence length="301" mass="33410">MTRRPLLLSTLVFLDLETTGLPSFSFKPEITELCMLAASRFAVEQPRTPIRVQNKLTLCFRPVRTMNSIASKISGLNIENLFHQKDFDNTAVTLIQNFLTRLDPPVCLLAHNGNRFDFPLLRAHILGICGPDYQLMDCKGSPILCADTLPMFMEFKSCLTSSSPKKILSDDSGVDSMNTSGETSQDTSNLPVSQSTPKKSTATSFHLGDVYTRVFGSGHANAHNAEGDCIAVMDIVQHIGIEAMDWLQTHYNDFNTIKLNFNLPEQKPSDPAVFPYQNQPVESKNKPVDDAAKKLEAIQID</sequence>
<dbReference type="GO" id="GO:0046872">
    <property type="term" value="F:metal ion binding"/>
    <property type="evidence" value="ECO:0007669"/>
    <property type="project" value="UniProtKB-KW"/>
</dbReference>
<feature type="region of interest" description="Disordered" evidence="8">
    <location>
        <begin position="170"/>
        <end position="201"/>
    </location>
</feature>
<evidence type="ECO:0000256" key="6">
    <source>
        <dbReference type="ARBA" id="ARBA00022842"/>
    </source>
</evidence>
<evidence type="ECO:0000256" key="5">
    <source>
        <dbReference type="ARBA" id="ARBA00022839"/>
    </source>
</evidence>
<dbReference type="Proteomes" id="UP001497525">
    <property type="component" value="Unassembled WGS sequence"/>
</dbReference>
<reference evidence="11" key="1">
    <citation type="submission" date="2024-06" db="EMBL/GenBank/DDBJ databases">
        <authorList>
            <person name="Liu X."/>
            <person name="Lenzi L."/>
            <person name="Haldenby T S."/>
            <person name="Uol C."/>
        </authorList>
    </citation>
    <scope>NUCLEOTIDE SEQUENCE</scope>
</reference>
<dbReference type="InterPro" id="IPR012337">
    <property type="entry name" value="RNaseH-like_sf"/>
</dbReference>
<dbReference type="SMART" id="SM00479">
    <property type="entry name" value="EXOIII"/>
    <property type="match status" value="1"/>
</dbReference>
<feature type="region of interest" description="Disordered" evidence="8">
    <location>
        <begin position="270"/>
        <end position="290"/>
    </location>
</feature>
<keyword evidence="2" id="KW-0540">Nuclease</keyword>
<dbReference type="GO" id="GO:0005737">
    <property type="term" value="C:cytoplasm"/>
    <property type="evidence" value="ECO:0007669"/>
    <property type="project" value="TreeGrafter"/>
</dbReference>
<evidence type="ECO:0000256" key="9">
    <source>
        <dbReference type="SAM" id="SignalP"/>
    </source>
</evidence>
<dbReference type="InterPro" id="IPR036397">
    <property type="entry name" value="RNaseH_sf"/>
</dbReference>
<feature type="compositionally biased region" description="Polar residues" evidence="8">
    <location>
        <begin position="175"/>
        <end position="201"/>
    </location>
</feature>
<feature type="domain" description="Exonuclease" evidence="10">
    <location>
        <begin position="10"/>
        <end position="245"/>
    </location>
</feature>
<evidence type="ECO:0000256" key="8">
    <source>
        <dbReference type="SAM" id="MobiDB-lite"/>
    </source>
</evidence>
<comment type="similarity">
    <text evidence="7">Belongs to the exonuclease superfamily. TREX family.</text>
</comment>
<organism evidence="11 12">
    <name type="scientific">Calicophoron daubneyi</name>
    <name type="common">Rumen fluke</name>
    <name type="synonym">Paramphistomum daubneyi</name>
    <dbReference type="NCBI Taxonomy" id="300641"/>
    <lineage>
        <taxon>Eukaryota</taxon>
        <taxon>Metazoa</taxon>
        <taxon>Spiralia</taxon>
        <taxon>Lophotrochozoa</taxon>
        <taxon>Platyhelminthes</taxon>
        <taxon>Trematoda</taxon>
        <taxon>Digenea</taxon>
        <taxon>Plagiorchiida</taxon>
        <taxon>Pronocephalata</taxon>
        <taxon>Paramphistomoidea</taxon>
        <taxon>Paramphistomidae</taxon>
        <taxon>Calicophoron</taxon>
    </lineage>
</organism>
<dbReference type="AlphaFoldDB" id="A0AAV2TS24"/>
<dbReference type="PANTHER" id="PTHR13058:SF19">
    <property type="entry name" value="LD40940P"/>
    <property type="match status" value="1"/>
</dbReference>
<evidence type="ECO:0000256" key="2">
    <source>
        <dbReference type="ARBA" id="ARBA00022722"/>
    </source>
</evidence>
<keyword evidence="9" id="KW-0732">Signal</keyword>
<feature type="signal peptide" evidence="9">
    <location>
        <begin position="1"/>
        <end position="20"/>
    </location>
</feature>
<keyword evidence="3" id="KW-0479">Metal-binding</keyword>
<dbReference type="GO" id="GO:0003676">
    <property type="term" value="F:nucleic acid binding"/>
    <property type="evidence" value="ECO:0007669"/>
    <property type="project" value="InterPro"/>
</dbReference>